<reference evidence="2 3" key="1">
    <citation type="submission" date="2013-07" db="EMBL/GenBank/DDBJ databases">
        <title>Comparative Genomic and Metabolomic Analysis of Twelve Strains of Pseudoalteromonas luteoviolacea.</title>
        <authorList>
            <person name="Vynne N.G."/>
            <person name="Mansson M."/>
            <person name="Gram L."/>
        </authorList>
    </citation>
    <scope>NUCLEOTIDE SEQUENCE [LARGE SCALE GENOMIC DNA]</scope>
    <source>
        <strain evidence="2 3">S4060-1</strain>
    </source>
</reference>
<dbReference type="Proteomes" id="UP000076661">
    <property type="component" value="Unassembled WGS sequence"/>
</dbReference>
<dbReference type="AlphaFoldDB" id="A0A161YYY9"/>
<feature type="transmembrane region" description="Helical" evidence="1">
    <location>
        <begin position="59"/>
        <end position="77"/>
    </location>
</feature>
<feature type="transmembrane region" description="Helical" evidence="1">
    <location>
        <begin position="196"/>
        <end position="225"/>
    </location>
</feature>
<evidence type="ECO:0000313" key="2">
    <source>
        <dbReference type="EMBL" id="KZN68490.1"/>
    </source>
</evidence>
<feature type="transmembrane region" description="Helical" evidence="1">
    <location>
        <begin position="321"/>
        <end position="342"/>
    </location>
</feature>
<sequence>MIADRSQNEQLFITLLFVFFNYYNPFSVVLTLAVNTGLLVIFLFFNYRKRGISVGQEGFVIYISAFVLFWTLAIMFLRMGTDLYVLGKYTRVFIATLYIFMLCALINITPHTLRRVLSVIFFLHLLAVIAQTVFPSINIAMANVFGMSNSSEFFLEYKNRKMGLSSSFDTASLISVAAMVFYFINYQVFRNKYYLLLIVLACFCWTMSSRTGMVLGALFFVYFAASTFNTSKGWEKMLAIVLAGAVLYAGYQVLLPIFAHTFELNIATAGESQVTVEYGTRGTLDTLLGDHLAVLFNINFIEAVLGLGLDPDGTDIGYVKLIFHVGIIGTIAILLLYFRSLINAYNISKRTEDTDVYILSRFLGIYILLLFIMNYKSLEIYSRGAHEMLLIVAFALFRSERIRTENN</sequence>
<feature type="transmembrane region" description="Helical" evidence="1">
    <location>
        <begin position="162"/>
        <end position="184"/>
    </location>
</feature>
<gene>
    <name evidence="2" type="ORF">N478_15105</name>
</gene>
<feature type="transmembrane region" description="Helical" evidence="1">
    <location>
        <begin position="89"/>
        <end position="108"/>
    </location>
</feature>
<keyword evidence="1" id="KW-1133">Transmembrane helix</keyword>
<feature type="transmembrane region" description="Helical" evidence="1">
    <location>
        <begin position="354"/>
        <end position="374"/>
    </location>
</feature>
<feature type="transmembrane region" description="Helical" evidence="1">
    <location>
        <begin position="380"/>
        <end position="397"/>
    </location>
</feature>
<dbReference type="PATRIC" id="fig|1365257.3.peg.1432"/>
<feature type="transmembrane region" description="Helical" evidence="1">
    <location>
        <begin position="120"/>
        <end position="142"/>
    </location>
</feature>
<keyword evidence="1" id="KW-0812">Transmembrane</keyword>
<dbReference type="EMBL" id="AUXX01000009">
    <property type="protein sequence ID" value="KZN68490.1"/>
    <property type="molecule type" value="Genomic_DNA"/>
</dbReference>
<organism evidence="2 3">
    <name type="scientific">Pseudoalteromonas luteoviolacea S4060-1</name>
    <dbReference type="NCBI Taxonomy" id="1365257"/>
    <lineage>
        <taxon>Bacteria</taxon>
        <taxon>Pseudomonadati</taxon>
        <taxon>Pseudomonadota</taxon>
        <taxon>Gammaproteobacteria</taxon>
        <taxon>Alteromonadales</taxon>
        <taxon>Pseudoalteromonadaceae</taxon>
        <taxon>Pseudoalteromonas</taxon>
    </lineage>
</organism>
<proteinExistence type="predicted"/>
<name>A0A161YYY9_9GAMM</name>
<keyword evidence="1" id="KW-0472">Membrane</keyword>
<accession>A0A161YYY9</accession>
<feature type="transmembrane region" description="Helical" evidence="1">
    <location>
        <begin position="237"/>
        <end position="258"/>
    </location>
</feature>
<dbReference type="RefSeq" id="WP_063374418.1">
    <property type="nucleotide sequence ID" value="NZ_AUXX01000009.1"/>
</dbReference>
<evidence type="ECO:0000256" key="1">
    <source>
        <dbReference type="SAM" id="Phobius"/>
    </source>
</evidence>
<protein>
    <submittedName>
        <fullName evidence="2">Uncharacterized protein</fullName>
    </submittedName>
</protein>
<evidence type="ECO:0000313" key="3">
    <source>
        <dbReference type="Proteomes" id="UP000076661"/>
    </source>
</evidence>
<comment type="caution">
    <text evidence="2">The sequence shown here is derived from an EMBL/GenBank/DDBJ whole genome shotgun (WGS) entry which is preliminary data.</text>
</comment>
<feature type="transmembrane region" description="Helical" evidence="1">
    <location>
        <begin position="26"/>
        <end position="47"/>
    </location>
</feature>